<evidence type="ECO:0000313" key="2">
    <source>
        <dbReference type="EMBL" id="GFA27447.1"/>
    </source>
</evidence>
<feature type="non-terminal residue" evidence="2">
    <location>
        <position position="272"/>
    </location>
</feature>
<gene>
    <name evidence="2" type="ORF">Tci_599419</name>
</gene>
<accession>A0A699JF31</accession>
<protein>
    <submittedName>
        <fullName evidence="2">Uncharacterized protein</fullName>
    </submittedName>
</protein>
<evidence type="ECO:0000256" key="1">
    <source>
        <dbReference type="SAM" id="MobiDB-lite"/>
    </source>
</evidence>
<organism evidence="2">
    <name type="scientific">Tanacetum cinerariifolium</name>
    <name type="common">Dalmatian daisy</name>
    <name type="synonym">Chrysanthemum cinerariifolium</name>
    <dbReference type="NCBI Taxonomy" id="118510"/>
    <lineage>
        <taxon>Eukaryota</taxon>
        <taxon>Viridiplantae</taxon>
        <taxon>Streptophyta</taxon>
        <taxon>Embryophyta</taxon>
        <taxon>Tracheophyta</taxon>
        <taxon>Spermatophyta</taxon>
        <taxon>Magnoliopsida</taxon>
        <taxon>eudicotyledons</taxon>
        <taxon>Gunneridae</taxon>
        <taxon>Pentapetalae</taxon>
        <taxon>asterids</taxon>
        <taxon>campanulids</taxon>
        <taxon>Asterales</taxon>
        <taxon>Asteraceae</taxon>
        <taxon>Asteroideae</taxon>
        <taxon>Anthemideae</taxon>
        <taxon>Anthemidinae</taxon>
        <taxon>Tanacetum</taxon>
    </lineage>
</organism>
<proteinExistence type="predicted"/>
<feature type="compositionally biased region" description="Polar residues" evidence="1">
    <location>
        <begin position="175"/>
        <end position="184"/>
    </location>
</feature>
<feature type="region of interest" description="Disordered" evidence="1">
    <location>
        <begin position="111"/>
        <end position="272"/>
    </location>
</feature>
<dbReference type="EMBL" id="BKCJ010396465">
    <property type="protein sequence ID" value="GFA27447.1"/>
    <property type="molecule type" value="Genomic_DNA"/>
</dbReference>
<feature type="compositionally biased region" description="Basic and acidic residues" evidence="1">
    <location>
        <begin position="127"/>
        <end position="137"/>
    </location>
</feature>
<dbReference type="AlphaFoldDB" id="A0A699JF31"/>
<name>A0A699JF31_TANCI</name>
<sequence>MEYLAKVAKHQRYLAGETGSDSDSPTPKPTKTAKKSKPTMPKVDPRPPISKSASTKQPEPKPAPAKTQGKKRKLTTKISNKPSKAKKSRPGLVSKRCTPISSLWYVDESVAEDVHEKEPQIDDEEADVQRELEESLKKVPRKGKEKVIKEQVARDLLTLQKPKKKSHADRYVFQRRTSTPTGSSGHDESSSLYAELGLTNSKEESEEDVSGVDAGVQGKGQAGPDLGAQDEGRDGSNPNEQAEGQAGPDPSNAEASQPLPSPVVHVGSNLKH</sequence>
<reference evidence="2" key="1">
    <citation type="journal article" date="2019" name="Sci. Rep.">
        <title>Draft genome of Tanacetum cinerariifolium, the natural source of mosquito coil.</title>
        <authorList>
            <person name="Yamashiro T."/>
            <person name="Shiraishi A."/>
            <person name="Satake H."/>
            <person name="Nakayama K."/>
        </authorList>
    </citation>
    <scope>NUCLEOTIDE SEQUENCE</scope>
</reference>
<feature type="region of interest" description="Disordered" evidence="1">
    <location>
        <begin position="1"/>
        <end position="94"/>
    </location>
</feature>
<comment type="caution">
    <text evidence="2">The sequence shown here is derived from an EMBL/GenBank/DDBJ whole genome shotgun (WGS) entry which is preliminary data.</text>
</comment>